<evidence type="ECO:0000313" key="1">
    <source>
        <dbReference type="EMBL" id="BAY19223.1"/>
    </source>
</evidence>
<gene>
    <name evidence="1" type="ORF">NIES21_50830</name>
</gene>
<name>A0A1Z4GNZ0_9CYAN</name>
<reference evidence="1 2" key="1">
    <citation type="submission" date="2017-06" db="EMBL/GenBank/DDBJ databases">
        <title>Genome sequencing of cyanobaciteial culture collection at National Institute for Environmental Studies (NIES).</title>
        <authorList>
            <person name="Hirose Y."/>
            <person name="Shimura Y."/>
            <person name="Fujisawa T."/>
            <person name="Nakamura Y."/>
            <person name="Kawachi M."/>
        </authorList>
    </citation>
    <scope>NUCLEOTIDE SEQUENCE [LARGE SCALE GENOMIC DNA]</scope>
    <source>
        <strain evidence="1 2">NIES-21</strain>
    </source>
</reference>
<evidence type="ECO:0000313" key="2">
    <source>
        <dbReference type="Proteomes" id="UP000218287"/>
    </source>
</evidence>
<proteinExistence type="predicted"/>
<dbReference type="AlphaFoldDB" id="A0A1Z4GNZ0"/>
<organism evidence="1 2">
    <name type="scientific">Anabaenopsis circularis NIES-21</name>
    <dbReference type="NCBI Taxonomy" id="1085406"/>
    <lineage>
        <taxon>Bacteria</taxon>
        <taxon>Bacillati</taxon>
        <taxon>Cyanobacteriota</taxon>
        <taxon>Cyanophyceae</taxon>
        <taxon>Nostocales</taxon>
        <taxon>Nodulariaceae</taxon>
        <taxon>Anabaenopsis</taxon>
    </lineage>
</organism>
<sequence>MLKHSLARKRINKIIKQGTSVVQAAKFLDVDQSTLYVALQRAQVSTITKTRLSSEEKTSYISN</sequence>
<keyword evidence="2" id="KW-1185">Reference proteome</keyword>
<protein>
    <submittedName>
        <fullName evidence="1">Uncharacterized protein</fullName>
    </submittedName>
</protein>
<accession>A0A1Z4GNZ0</accession>
<dbReference type="EMBL" id="AP018174">
    <property type="protein sequence ID" value="BAY19223.1"/>
    <property type="molecule type" value="Genomic_DNA"/>
</dbReference>
<dbReference type="Proteomes" id="UP000218287">
    <property type="component" value="Chromosome"/>
</dbReference>